<evidence type="ECO:0000313" key="2">
    <source>
        <dbReference type="Proteomes" id="UP000800235"/>
    </source>
</evidence>
<comment type="caution">
    <text evidence="1">The sequence shown here is derived from an EMBL/GenBank/DDBJ whole genome shotgun (WGS) entry which is preliminary data.</text>
</comment>
<dbReference type="EMBL" id="MU007160">
    <property type="protein sequence ID" value="KAF2416407.1"/>
    <property type="molecule type" value="Genomic_DNA"/>
</dbReference>
<keyword evidence="2" id="KW-1185">Reference proteome</keyword>
<dbReference type="Proteomes" id="UP000800235">
    <property type="component" value="Unassembled WGS sequence"/>
</dbReference>
<dbReference type="AlphaFoldDB" id="A0A9P4TSJ5"/>
<sequence>MLRVTECKAQTVGLILHSGKHLSKTAKSRRTRTPIFTRPQQTNTYFVQTSTLFQFLSLWTSSIRSFVVAMPAPVKRPEHQPEGEHLTAETLKRNESSQAALLQSPSAWTEKCVREEGTSCYFKELLYDCDPTSKLRYAKPESDLEFDTYINAANRIGSEYQWEDTGLALHHQQQASSSGTALSQFCTISPAASPHPWFDRRALEERNTHEGEMLKVSTRTDTEMEDDEMVKTIEVLRGKYRRAGTMKLGKTRVRKAPRQRVNRSSS</sequence>
<accession>A0A9P4TSJ5</accession>
<reference evidence="1" key="1">
    <citation type="journal article" date="2020" name="Stud. Mycol.">
        <title>101 Dothideomycetes genomes: a test case for predicting lifestyles and emergence of pathogens.</title>
        <authorList>
            <person name="Haridas S."/>
            <person name="Albert R."/>
            <person name="Binder M."/>
            <person name="Bloem J."/>
            <person name="Labutti K."/>
            <person name="Salamov A."/>
            <person name="Andreopoulos B."/>
            <person name="Baker S."/>
            <person name="Barry K."/>
            <person name="Bills G."/>
            <person name="Bluhm B."/>
            <person name="Cannon C."/>
            <person name="Castanera R."/>
            <person name="Culley D."/>
            <person name="Daum C."/>
            <person name="Ezra D."/>
            <person name="Gonzalez J."/>
            <person name="Henrissat B."/>
            <person name="Kuo A."/>
            <person name="Liang C."/>
            <person name="Lipzen A."/>
            <person name="Lutzoni F."/>
            <person name="Magnuson J."/>
            <person name="Mondo S."/>
            <person name="Nolan M."/>
            <person name="Ohm R."/>
            <person name="Pangilinan J."/>
            <person name="Park H.-J."/>
            <person name="Ramirez L."/>
            <person name="Alfaro M."/>
            <person name="Sun H."/>
            <person name="Tritt A."/>
            <person name="Yoshinaga Y."/>
            <person name="Zwiers L.-H."/>
            <person name="Turgeon B."/>
            <person name="Goodwin S."/>
            <person name="Spatafora J."/>
            <person name="Crous P."/>
            <person name="Grigoriev I."/>
        </authorList>
    </citation>
    <scope>NUCLEOTIDE SEQUENCE</scope>
    <source>
        <strain evidence="1">CBS 130266</strain>
    </source>
</reference>
<evidence type="ECO:0000313" key="1">
    <source>
        <dbReference type="EMBL" id="KAF2416407.1"/>
    </source>
</evidence>
<proteinExistence type="predicted"/>
<gene>
    <name evidence="1" type="ORF">EJ08DRAFT_666702</name>
</gene>
<organism evidence="1 2">
    <name type="scientific">Tothia fuscella</name>
    <dbReference type="NCBI Taxonomy" id="1048955"/>
    <lineage>
        <taxon>Eukaryota</taxon>
        <taxon>Fungi</taxon>
        <taxon>Dikarya</taxon>
        <taxon>Ascomycota</taxon>
        <taxon>Pezizomycotina</taxon>
        <taxon>Dothideomycetes</taxon>
        <taxon>Pleosporomycetidae</taxon>
        <taxon>Venturiales</taxon>
        <taxon>Cylindrosympodiaceae</taxon>
        <taxon>Tothia</taxon>
    </lineage>
</organism>
<name>A0A9P4TSJ5_9PEZI</name>
<protein>
    <submittedName>
        <fullName evidence="1">Uncharacterized protein</fullName>
    </submittedName>
</protein>